<dbReference type="eggNOG" id="COG0596">
    <property type="taxonomic scope" value="Bacteria"/>
</dbReference>
<gene>
    <name evidence="3" type="ORF">C41B8_09025</name>
</gene>
<reference evidence="3 4" key="1">
    <citation type="submission" date="2013-03" db="EMBL/GenBank/DDBJ databases">
        <title>Salinisphaera hydrothermalis C41B8 Genome Sequencing.</title>
        <authorList>
            <person name="Li C."/>
            <person name="Lai Q."/>
            <person name="Shao Z."/>
        </authorList>
    </citation>
    <scope>NUCLEOTIDE SEQUENCE [LARGE SCALE GENOMIC DNA]</scope>
    <source>
        <strain evidence="3 4">C41B8</strain>
    </source>
</reference>
<evidence type="ECO:0000313" key="4">
    <source>
        <dbReference type="Proteomes" id="UP000028302"/>
    </source>
</evidence>
<feature type="domain" description="AB hydrolase-1" evidence="1">
    <location>
        <begin position="35"/>
        <end position="200"/>
    </location>
</feature>
<keyword evidence="3" id="KW-0378">Hydrolase</keyword>
<dbReference type="GO" id="GO:0016020">
    <property type="term" value="C:membrane"/>
    <property type="evidence" value="ECO:0007669"/>
    <property type="project" value="TreeGrafter"/>
</dbReference>
<sequence length="409" mass="44396">MRCGEFTPGDHLGSRPVRLRITRLQARPDRATLHPVVYVPGGPGDAGGQHASALRAWRLFQQTAGWPRDLVIFDPRGTGMSTPRPRCSEPGGPASADALGRCFKRLGPVTAARLGARAQVADLHRLINTLNQGSVVIWAESYGALLARRLAATHPNDVQLLILDSPVLQSLQARRRQALAYRRRRQQLLQDCRRRLVCRLSVPSLAVAIDGLIASRHRHPSMITTAEPPRRAKTVRVDGAAVQAMIMLSAYDERDDVRVIHALRHAVYEPAALSALVEPLVALNRQRGGRAPVYWSTRCSFRPVSKTAGTPAAINDPCRQWPVPRLEAVASRIDIPTLVIAGARDVLTSPLSAGRAVLRHPGWQFLPVASGGHGVLAHDHCAQRAVARFIARDGAWLGAGSCPARANGP</sequence>
<dbReference type="InterPro" id="IPR000073">
    <property type="entry name" value="AB_hydrolase_1"/>
</dbReference>
<evidence type="ECO:0000259" key="2">
    <source>
        <dbReference type="Pfam" id="PF08386"/>
    </source>
</evidence>
<protein>
    <submittedName>
        <fullName evidence="3">Alpha/beta hydrolase family protein</fullName>
    </submittedName>
</protein>
<dbReference type="RefSeq" id="WP_198025131.1">
    <property type="nucleotide sequence ID" value="NZ_APNK01000010.1"/>
</dbReference>
<dbReference type="PANTHER" id="PTHR43798:SF33">
    <property type="entry name" value="HYDROLASE, PUTATIVE (AFU_ORTHOLOGUE AFUA_2G14860)-RELATED"/>
    <property type="match status" value="1"/>
</dbReference>
<dbReference type="STRING" id="1304275.C41B8_09025"/>
<feature type="domain" description="Peptidase S33 tripeptidyl aminopeptidase-like C-terminal" evidence="2">
    <location>
        <begin position="315"/>
        <end position="391"/>
    </location>
</feature>
<dbReference type="AlphaFoldDB" id="A0A084ILY2"/>
<comment type="caution">
    <text evidence="3">The sequence shown here is derived from an EMBL/GenBank/DDBJ whole genome shotgun (WGS) entry which is preliminary data.</text>
</comment>
<proteinExistence type="predicted"/>
<dbReference type="Pfam" id="PF08386">
    <property type="entry name" value="Abhydrolase_4"/>
    <property type="match status" value="1"/>
</dbReference>
<accession>A0A084ILY2</accession>
<name>A0A084ILY2_SALHC</name>
<evidence type="ECO:0000259" key="1">
    <source>
        <dbReference type="Pfam" id="PF00561"/>
    </source>
</evidence>
<dbReference type="InterPro" id="IPR013595">
    <property type="entry name" value="Pept_S33_TAP-like_C"/>
</dbReference>
<dbReference type="Gene3D" id="3.40.50.1820">
    <property type="entry name" value="alpha/beta hydrolase"/>
    <property type="match status" value="1"/>
</dbReference>
<keyword evidence="4" id="KW-1185">Reference proteome</keyword>
<dbReference type="Pfam" id="PF00561">
    <property type="entry name" value="Abhydrolase_1"/>
    <property type="match status" value="1"/>
</dbReference>
<dbReference type="SUPFAM" id="SSF53474">
    <property type="entry name" value="alpha/beta-Hydrolases"/>
    <property type="match status" value="1"/>
</dbReference>
<evidence type="ECO:0000313" key="3">
    <source>
        <dbReference type="EMBL" id="KEZ77716.1"/>
    </source>
</evidence>
<organism evidence="3 4">
    <name type="scientific">Salinisphaera hydrothermalis (strain C41B8)</name>
    <dbReference type="NCBI Taxonomy" id="1304275"/>
    <lineage>
        <taxon>Bacteria</taxon>
        <taxon>Pseudomonadati</taxon>
        <taxon>Pseudomonadota</taxon>
        <taxon>Gammaproteobacteria</taxon>
        <taxon>Salinisphaerales</taxon>
        <taxon>Salinisphaeraceae</taxon>
        <taxon>Salinisphaera</taxon>
    </lineage>
</organism>
<dbReference type="InterPro" id="IPR029058">
    <property type="entry name" value="AB_hydrolase_fold"/>
</dbReference>
<dbReference type="PANTHER" id="PTHR43798">
    <property type="entry name" value="MONOACYLGLYCEROL LIPASE"/>
    <property type="match status" value="1"/>
</dbReference>
<dbReference type="GO" id="GO:0016787">
    <property type="term" value="F:hydrolase activity"/>
    <property type="evidence" value="ECO:0007669"/>
    <property type="project" value="UniProtKB-KW"/>
</dbReference>
<dbReference type="EMBL" id="APNK01000010">
    <property type="protein sequence ID" value="KEZ77716.1"/>
    <property type="molecule type" value="Genomic_DNA"/>
</dbReference>
<dbReference type="InterPro" id="IPR050266">
    <property type="entry name" value="AB_hydrolase_sf"/>
</dbReference>
<dbReference type="Proteomes" id="UP000028302">
    <property type="component" value="Unassembled WGS sequence"/>
</dbReference>